<evidence type="ECO:0000313" key="4">
    <source>
        <dbReference type="Proteomes" id="UP000012589"/>
    </source>
</evidence>
<accession>N1ZTG6</accession>
<evidence type="ECO:0008006" key="5">
    <source>
        <dbReference type="Google" id="ProtNLM"/>
    </source>
</evidence>
<organism evidence="3 4">
    <name type="scientific">Eubacterium plexicaudatum ASF492</name>
    <dbReference type="NCBI Taxonomy" id="1235802"/>
    <lineage>
        <taxon>Bacteria</taxon>
        <taxon>Bacillati</taxon>
        <taxon>Bacillota</taxon>
        <taxon>Clostridia</taxon>
        <taxon>Eubacteriales</taxon>
        <taxon>Eubacteriaceae</taxon>
        <taxon>Eubacterium</taxon>
    </lineage>
</organism>
<evidence type="ECO:0000313" key="3">
    <source>
        <dbReference type="EMBL" id="EMZ17403.1"/>
    </source>
</evidence>
<reference evidence="3 4" key="1">
    <citation type="journal article" date="2014" name="Genome Announc.">
        <title>Draft genome sequences of the altered schaedler flora, a defined bacterial community from gnotobiotic mice.</title>
        <authorList>
            <person name="Wannemuehler M.J."/>
            <person name="Overstreet A.M."/>
            <person name="Ward D.V."/>
            <person name="Phillips G.J."/>
        </authorList>
    </citation>
    <scope>NUCLEOTIDE SEQUENCE [LARGE SCALE GENOMIC DNA]</scope>
    <source>
        <strain evidence="3 4">ASF492</strain>
    </source>
</reference>
<dbReference type="InterPro" id="IPR019277">
    <property type="entry name" value="DUF2304"/>
</dbReference>
<sequence>MPVYLRISLGIMVVLYFYLLLYFLKRKTLALKYTLLWLFSGFAMGTMLLVPGLLTVVVEIVGIETPVYGLFLAGIFFLIVISMSLTAIVSKQTERIKDLAQNNAMLEKRVREIEQRLMELEELE</sequence>
<dbReference type="PATRIC" id="fig|1235802.3.peg.6291"/>
<feature type="transmembrane region" description="Helical" evidence="2">
    <location>
        <begin position="36"/>
        <end position="61"/>
    </location>
</feature>
<comment type="caution">
    <text evidence="3">The sequence shown here is derived from an EMBL/GenBank/DDBJ whole genome shotgun (WGS) entry which is preliminary data.</text>
</comment>
<dbReference type="EMBL" id="AQFT01000207">
    <property type="protein sequence ID" value="EMZ17403.1"/>
    <property type="molecule type" value="Genomic_DNA"/>
</dbReference>
<keyword evidence="2" id="KW-1133">Transmembrane helix</keyword>
<evidence type="ECO:0000256" key="1">
    <source>
        <dbReference type="SAM" id="Coils"/>
    </source>
</evidence>
<dbReference type="eggNOG" id="ENOG503353S">
    <property type="taxonomic scope" value="Bacteria"/>
</dbReference>
<keyword evidence="2" id="KW-0472">Membrane</keyword>
<gene>
    <name evidence="3" type="ORF">C823_05956</name>
</gene>
<protein>
    <recommendedName>
        <fullName evidence="5">DUF2304 domain-containing protein</fullName>
    </recommendedName>
</protein>
<proteinExistence type="predicted"/>
<name>N1ZTG6_9FIRM</name>
<dbReference type="OrthoDB" id="2005206at2"/>
<evidence type="ECO:0000256" key="2">
    <source>
        <dbReference type="SAM" id="Phobius"/>
    </source>
</evidence>
<dbReference type="Proteomes" id="UP000012589">
    <property type="component" value="Unassembled WGS sequence"/>
</dbReference>
<feature type="transmembrane region" description="Helical" evidence="2">
    <location>
        <begin position="67"/>
        <end position="89"/>
    </location>
</feature>
<feature type="transmembrane region" description="Helical" evidence="2">
    <location>
        <begin position="6"/>
        <end position="24"/>
    </location>
</feature>
<dbReference type="HOGENOM" id="CLU_134280_2_1_9"/>
<keyword evidence="2" id="KW-0812">Transmembrane</keyword>
<keyword evidence="4" id="KW-1185">Reference proteome</keyword>
<dbReference type="STRING" id="1235802.C823_05956"/>
<keyword evidence="1" id="KW-0175">Coiled coil</keyword>
<dbReference type="AlphaFoldDB" id="N1ZTG6"/>
<feature type="coiled-coil region" evidence="1">
    <location>
        <begin position="89"/>
        <end position="123"/>
    </location>
</feature>
<dbReference type="Pfam" id="PF10066">
    <property type="entry name" value="DUF2304"/>
    <property type="match status" value="1"/>
</dbReference>